<evidence type="ECO:0000256" key="17">
    <source>
        <dbReference type="ARBA" id="ARBA00023264"/>
    </source>
</evidence>
<dbReference type="PANTHER" id="PTHR46382">
    <property type="entry name" value="PHOSPHATIDATE CYTIDYLYLTRANSFERASE"/>
    <property type="match status" value="1"/>
</dbReference>
<feature type="transmembrane region" description="Helical" evidence="20">
    <location>
        <begin position="78"/>
        <end position="99"/>
    </location>
</feature>
<evidence type="ECO:0000256" key="12">
    <source>
        <dbReference type="ARBA" id="ARBA00022695"/>
    </source>
</evidence>
<feature type="transmembrane region" description="Helical" evidence="20">
    <location>
        <begin position="134"/>
        <end position="153"/>
    </location>
</feature>
<evidence type="ECO:0000256" key="3">
    <source>
        <dbReference type="ARBA" id="ARBA00005119"/>
    </source>
</evidence>
<evidence type="ECO:0000256" key="8">
    <source>
        <dbReference type="ARBA" id="ARBA00022475"/>
    </source>
</evidence>
<evidence type="ECO:0000256" key="15">
    <source>
        <dbReference type="ARBA" id="ARBA00023136"/>
    </source>
</evidence>
<feature type="transmembrane region" description="Helical" evidence="20">
    <location>
        <begin position="200"/>
        <end position="218"/>
    </location>
</feature>
<evidence type="ECO:0000256" key="7">
    <source>
        <dbReference type="ARBA" id="ARBA00019373"/>
    </source>
</evidence>
<feature type="transmembrane region" description="Helical" evidence="20">
    <location>
        <begin position="159"/>
        <end position="179"/>
    </location>
</feature>
<name>A0A5C8NIW3_9ACTN</name>
<dbReference type="GO" id="GO:0004605">
    <property type="term" value="F:phosphatidate cytidylyltransferase activity"/>
    <property type="evidence" value="ECO:0007669"/>
    <property type="project" value="UniProtKB-EC"/>
</dbReference>
<dbReference type="InterPro" id="IPR000374">
    <property type="entry name" value="PC_trans"/>
</dbReference>
<dbReference type="GO" id="GO:0005886">
    <property type="term" value="C:plasma membrane"/>
    <property type="evidence" value="ECO:0007669"/>
    <property type="project" value="UniProtKB-SubCell"/>
</dbReference>
<comment type="pathway">
    <text evidence="4">Lipid metabolism.</text>
</comment>
<evidence type="ECO:0000313" key="22">
    <source>
        <dbReference type="Proteomes" id="UP000321571"/>
    </source>
</evidence>
<proteinExistence type="inferred from homology"/>
<comment type="pathway">
    <text evidence="3 18">Phospholipid metabolism; CDP-diacylglycerol biosynthesis; CDP-diacylglycerol from sn-glycerol 3-phosphate: step 3/3.</text>
</comment>
<dbReference type="EC" id="2.7.7.41" evidence="6 18"/>
<dbReference type="Pfam" id="PF01148">
    <property type="entry name" value="CTP_transf_1"/>
    <property type="match status" value="1"/>
</dbReference>
<feature type="transmembrane region" description="Helical" evidence="20">
    <location>
        <begin position="54"/>
        <end position="71"/>
    </location>
</feature>
<evidence type="ECO:0000256" key="1">
    <source>
        <dbReference type="ARBA" id="ARBA00001698"/>
    </source>
</evidence>
<organism evidence="21 22">
    <name type="scientific">Aeromicrobium terrae</name>
    <dbReference type="NCBI Taxonomy" id="2498846"/>
    <lineage>
        <taxon>Bacteria</taxon>
        <taxon>Bacillati</taxon>
        <taxon>Actinomycetota</taxon>
        <taxon>Actinomycetes</taxon>
        <taxon>Propionibacteriales</taxon>
        <taxon>Nocardioidaceae</taxon>
        <taxon>Aeromicrobium</taxon>
    </lineage>
</organism>
<evidence type="ECO:0000313" key="21">
    <source>
        <dbReference type="EMBL" id="TXL61130.1"/>
    </source>
</evidence>
<comment type="caution">
    <text evidence="21">The sequence shown here is derived from an EMBL/GenBank/DDBJ whole genome shotgun (WGS) entry which is preliminary data.</text>
</comment>
<keyword evidence="22" id="KW-1185">Reference proteome</keyword>
<feature type="transmembrane region" description="Helical" evidence="20">
    <location>
        <begin position="105"/>
        <end position="122"/>
    </location>
</feature>
<keyword evidence="16" id="KW-0594">Phospholipid biosynthesis</keyword>
<evidence type="ECO:0000256" key="2">
    <source>
        <dbReference type="ARBA" id="ARBA00004651"/>
    </source>
</evidence>
<evidence type="ECO:0000256" key="20">
    <source>
        <dbReference type="SAM" id="Phobius"/>
    </source>
</evidence>
<evidence type="ECO:0000256" key="11">
    <source>
        <dbReference type="ARBA" id="ARBA00022692"/>
    </source>
</evidence>
<comment type="catalytic activity">
    <reaction evidence="1 18">
        <text>a 1,2-diacyl-sn-glycero-3-phosphate + CTP + H(+) = a CDP-1,2-diacyl-sn-glycerol + diphosphate</text>
        <dbReference type="Rhea" id="RHEA:16229"/>
        <dbReference type="ChEBI" id="CHEBI:15378"/>
        <dbReference type="ChEBI" id="CHEBI:33019"/>
        <dbReference type="ChEBI" id="CHEBI:37563"/>
        <dbReference type="ChEBI" id="CHEBI:58332"/>
        <dbReference type="ChEBI" id="CHEBI:58608"/>
        <dbReference type="EC" id="2.7.7.41"/>
    </reaction>
</comment>
<dbReference type="UniPathway" id="UPA00557">
    <property type="reaction ID" value="UER00614"/>
</dbReference>
<evidence type="ECO:0000256" key="10">
    <source>
        <dbReference type="ARBA" id="ARBA00022679"/>
    </source>
</evidence>
<dbReference type="EMBL" id="VDUX01000003">
    <property type="protein sequence ID" value="TXL61130.1"/>
    <property type="molecule type" value="Genomic_DNA"/>
</dbReference>
<keyword evidence="8" id="KW-1003">Cell membrane</keyword>
<keyword evidence="11 18" id="KW-0812">Transmembrane</keyword>
<gene>
    <name evidence="21" type="ORF">FHP06_06725</name>
</gene>
<evidence type="ECO:0000256" key="13">
    <source>
        <dbReference type="ARBA" id="ARBA00022989"/>
    </source>
</evidence>
<dbReference type="PROSITE" id="PS01315">
    <property type="entry name" value="CDS"/>
    <property type="match status" value="1"/>
</dbReference>
<feature type="transmembrane region" description="Helical" evidence="20">
    <location>
        <begin position="224"/>
        <end position="243"/>
    </location>
</feature>
<keyword evidence="17" id="KW-1208">Phospholipid metabolism</keyword>
<feature type="region of interest" description="Disordered" evidence="19">
    <location>
        <begin position="1"/>
        <end position="23"/>
    </location>
</feature>
<dbReference type="OrthoDB" id="9799199at2"/>
<evidence type="ECO:0000256" key="6">
    <source>
        <dbReference type="ARBA" id="ARBA00012487"/>
    </source>
</evidence>
<keyword evidence="12 18" id="KW-0548">Nucleotidyltransferase</keyword>
<comment type="similarity">
    <text evidence="5 18">Belongs to the CDS family.</text>
</comment>
<keyword evidence="15 20" id="KW-0472">Membrane</keyword>
<sequence length="292" mass="30297">MRSDDADAAPSEPADPPQELEKTSRAGRNLPAAIGVGVGLGLLVVLTLFFVKDLFVVVVVVALGVGLWELGRAFTTAGIAIPVLPVLTGGTVMLATAFYGGMEDAAVAMALTVVATLVWRLSEGADGFVRDTSAGIFALSYLYLMGVFVMLMLVEDDGAWRVVAFIVATIASDIGGYIAGVLFGKHPMAPTISPKKSWEGFAGSLVVGIAAGILTVTLALDGDWWAGAILGVAGVVFATLGDLSESLIKRDLGIKDMGDLLPGHGGLMDRLDSLIAVAPVAWLILHYLVDVS</sequence>
<keyword evidence="10 18" id="KW-0808">Transferase</keyword>
<protein>
    <recommendedName>
        <fullName evidence="7 18">Phosphatidate cytidylyltransferase</fullName>
        <ecNumber evidence="6 18">2.7.7.41</ecNumber>
    </recommendedName>
</protein>
<reference evidence="21 22" key="1">
    <citation type="submission" date="2019-06" db="EMBL/GenBank/DDBJ databases">
        <title>Aeromicrobium sp. nov., isolated from a maize field.</title>
        <authorList>
            <person name="Lin S.-Y."/>
            <person name="Tsai C.-F."/>
            <person name="Young C.-C."/>
        </authorList>
    </citation>
    <scope>NUCLEOTIDE SEQUENCE [LARGE SCALE GENOMIC DNA]</scope>
    <source>
        <strain evidence="21 22">CC-CFT486</strain>
    </source>
</reference>
<evidence type="ECO:0000256" key="9">
    <source>
        <dbReference type="ARBA" id="ARBA00022516"/>
    </source>
</evidence>
<feature type="transmembrane region" description="Helical" evidence="20">
    <location>
        <begin position="30"/>
        <end position="48"/>
    </location>
</feature>
<evidence type="ECO:0000256" key="5">
    <source>
        <dbReference type="ARBA" id="ARBA00010185"/>
    </source>
</evidence>
<dbReference type="Proteomes" id="UP000321571">
    <property type="component" value="Unassembled WGS sequence"/>
</dbReference>
<keyword evidence="13 20" id="KW-1133">Transmembrane helix</keyword>
<dbReference type="PANTHER" id="PTHR46382:SF1">
    <property type="entry name" value="PHOSPHATIDATE CYTIDYLYLTRANSFERASE"/>
    <property type="match status" value="1"/>
</dbReference>
<comment type="subcellular location">
    <subcellularLocation>
        <location evidence="2">Cell membrane</location>
        <topology evidence="2">Multi-pass membrane protein</topology>
    </subcellularLocation>
</comment>
<dbReference type="AlphaFoldDB" id="A0A5C8NIW3"/>
<evidence type="ECO:0000256" key="4">
    <source>
        <dbReference type="ARBA" id="ARBA00005189"/>
    </source>
</evidence>
<evidence type="ECO:0000256" key="19">
    <source>
        <dbReference type="SAM" id="MobiDB-lite"/>
    </source>
</evidence>
<keyword evidence="14" id="KW-0443">Lipid metabolism</keyword>
<evidence type="ECO:0000256" key="18">
    <source>
        <dbReference type="RuleBase" id="RU003938"/>
    </source>
</evidence>
<dbReference type="GO" id="GO:0016024">
    <property type="term" value="P:CDP-diacylglycerol biosynthetic process"/>
    <property type="evidence" value="ECO:0007669"/>
    <property type="project" value="UniProtKB-UniPathway"/>
</dbReference>
<evidence type="ECO:0000256" key="14">
    <source>
        <dbReference type="ARBA" id="ARBA00023098"/>
    </source>
</evidence>
<dbReference type="RefSeq" id="WP_147685145.1">
    <property type="nucleotide sequence ID" value="NZ_VDUX01000003.1"/>
</dbReference>
<evidence type="ECO:0000256" key="16">
    <source>
        <dbReference type="ARBA" id="ARBA00023209"/>
    </source>
</evidence>
<keyword evidence="9" id="KW-0444">Lipid biosynthesis</keyword>
<accession>A0A5C8NIW3</accession>